<proteinExistence type="predicted"/>
<feature type="domain" description="D-isomer specific 2-hydroxyacid dehydrogenase NAD-binding" evidence="2">
    <location>
        <begin position="448"/>
        <end position="630"/>
    </location>
</feature>
<protein>
    <recommendedName>
        <fullName evidence="2">D-isomer specific 2-hydroxyacid dehydrogenase NAD-binding domain-containing protein</fullName>
    </recommendedName>
</protein>
<evidence type="ECO:0000313" key="4">
    <source>
        <dbReference type="Proteomes" id="UP000824890"/>
    </source>
</evidence>
<keyword evidence="4" id="KW-1185">Reference proteome</keyword>
<dbReference type="InterPro" id="IPR043322">
    <property type="entry name" value="CtBP"/>
</dbReference>
<feature type="compositionally biased region" description="Basic residues" evidence="1">
    <location>
        <begin position="736"/>
        <end position="752"/>
    </location>
</feature>
<feature type="region of interest" description="Disordered" evidence="1">
    <location>
        <begin position="665"/>
        <end position="685"/>
    </location>
</feature>
<dbReference type="Pfam" id="PF02826">
    <property type="entry name" value="2-Hacid_dh_C"/>
    <property type="match status" value="1"/>
</dbReference>
<sequence length="996" mass="109778">MISRDHHHHHPDPLGTSSKSFHMKASAVAASPASVQLSQSAWLEVRLFYVRIAPCFVENVPDSLTLRHPRRETGASLEVNGVRVPPLQTASLKLRRDRVDRESSEVTYVSTEAVRVTGCVDFEVYDKEEMVLCGNLDRIEGAWSNNGTVSDAKTGWGMDCYVAMRNGSGSSSSSAFFRPKLGVSSPSVEVYIAGCCGGVPVILTKTIQASPRRKVARHVTLDAIPEDEEQGVVTTGDDEFPRQQKMMESEVDDESEMKMRYYPEGMYVDEDGQLSWFNAGVRVGVGIGLGMCLGVGIGVGLLMRSYHATTSNLRRRCPLVLGSSSEKMSKIRPSATMPHRDQPSPLIVTLNCVEDCALEQDSLAGVAGVEYVPLSRIADGKIESATAVLLHSLAYLPRAAQRRLRPHQLILCLGSADRAVDSTLAADLGLRLVHVDTSRAEEIADTVMALILGLLRRTHLLSRHALSASGWLGSLQPLCRGMRRCRGMVLGIIGRSVSARYLASRSLAFKMSVLYFDVPEGDEGRIRPSRFPRAARRMDTLNDLLAASDVISLHCALTDNTVQILNAECLQHIKPGAFLVNTGSCQLLDDCAVKQLLIDGTIAGCAIDGAEGPQWMEAWVKEMPNVLILPRSADYSEEVWMEIREKAISILQSFFLDGVIPTNTVSDEESEASEEEEEEVSPIRHGKLALVESTSRQQQGESTLTSTEIVPIEASEFKESLSPGQNTAIKPEVRRSRSGKKAKKRHSQQKHMQRAEGSSGLHEESSTSRREDIAMSDSEEVLSSSSRCVSPEDSRSRKTPLEVMQQNQLVRSSKKFIGKSSELLKDGYVIAMYAKDLSGLHVSRQRTKNGGWFLDTLSNVSKRDPAAQFIIAYRNKVNLLFPLPRHLLCLQCQSEFESCLILSMEKLGEQKVELSGISFDTVGLRSFAAGGKLLQINRRMEFVFASHSFDVWESWSLEGSLDECRLVNCRNASASLEVRVEILAMVGDDGVTRWID</sequence>
<feature type="compositionally biased region" description="Acidic residues" evidence="1">
    <location>
        <begin position="666"/>
        <end position="680"/>
    </location>
</feature>
<dbReference type="PANTHER" id="PTHR43254">
    <property type="entry name" value="C-TERMINAL BINDING PROTEIN AN-RELATED"/>
    <property type="match status" value="1"/>
</dbReference>
<feature type="compositionally biased region" description="Basic and acidic residues" evidence="1">
    <location>
        <begin position="790"/>
        <end position="800"/>
    </location>
</feature>
<dbReference type="SUPFAM" id="SSF51735">
    <property type="entry name" value="NAD(P)-binding Rossmann-fold domains"/>
    <property type="match status" value="1"/>
</dbReference>
<dbReference type="InterPro" id="IPR045015">
    <property type="entry name" value="AN-like"/>
</dbReference>
<evidence type="ECO:0000313" key="3">
    <source>
        <dbReference type="EMBL" id="KAH0876388.1"/>
    </source>
</evidence>
<dbReference type="InterPro" id="IPR036291">
    <property type="entry name" value="NAD(P)-bd_dom_sf"/>
</dbReference>
<dbReference type="Gene3D" id="3.40.50.720">
    <property type="entry name" value="NAD(P)-binding Rossmann-like Domain"/>
    <property type="match status" value="2"/>
</dbReference>
<dbReference type="Proteomes" id="UP000824890">
    <property type="component" value="Unassembled WGS sequence"/>
</dbReference>
<reference evidence="3 4" key="1">
    <citation type="submission" date="2021-05" db="EMBL/GenBank/DDBJ databases">
        <title>Genome Assembly of Synthetic Allotetraploid Brassica napus Reveals Homoeologous Exchanges between Subgenomes.</title>
        <authorList>
            <person name="Davis J.T."/>
        </authorList>
    </citation>
    <scope>NUCLEOTIDE SEQUENCE [LARGE SCALE GENOMIC DNA]</scope>
    <source>
        <strain evidence="4">cv. Da-Ae</strain>
        <tissue evidence="3">Seedling</tissue>
    </source>
</reference>
<organism evidence="3 4">
    <name type="scientific">Brassica napus</name>
    <name type="common">Rape</name>
    <dbReference type="NCBI Taxonomy" id="3708"/>
    <lineage>
        <taxon>Eukaryota</taxon>
        <taxon>Viridiplantae</taxon>
        <taxon>Streptophyta</taxon>
        <taxon>Embryophyta</taxon>
        <taxon>Tracheophyta</taxon>
        <taxon>Spermatophyta</taxon>
        <taxon>Magnoliopsida</taxon>
        <taxon>eudicotyledons</taxon>
        <taxon>Gunneridae</taxon>
        <taxon>Pentapetalae</taxon>
        <taxon>rosids</taxon>
        <taxon>malvids</taxon>
        <taxon>Brassicales</taxon>
        <taxon>Brassicaceae</taxon>
        <taxon>Brassiceae</taxon>
        <taxon>Brassica</taxon>
    </lineage>
</organism>
<evidence type="ECO:0000256" key="1">
    <source>
        <dbReference type="SAM" id="MobiDB-lite"/>
    </source>
</evidence>
<dbReference type="EMBL" id="JAGKQM010000015">
    <property type="protein sequence ID" value="KAH0876388.1"/>
    <property type="molecule type" value="Genomic_DNA"/>
</dbReference>
<name>A0ABQ7Z8D6_BRANA</name>
<dbReference type="PANTHER" id="PTHR43254:SF3">
    <property type="entry name" value="C-TERMINAL BINDING PROTEIN AN"/>
    <property type="match status" value="1"/>
</dbReference>
<dbReference type="SUPFAM" id="SSF52283">
    <property type="entry name" value="Formate/glycerate dehydrogenase catalytic domain-like"/>
    <property type="match status" value="1"/>
</dbReference>
<dbReference type="InterPro" id="IPR006140">
    <property type="entry name" value="D-isomer_DH_NAD-bd"/>
</dbReference>
<gene>
    <name evidence="3" type="ORF">HID58_063782</name>
</gene>
<dbReference type="CDD" id="cd05299">
    <property type="entry name" value="CtBP_dh"/>
    <property type="match status" value="1"/>
</dbReference>
<feature type="region of interest" description="Disordered" evidence="1">
    <location>
        <begin position="715"/>
        <end position="805"/>
    </location>
</feature>
<feature type="compositionally biased region" description="Basic and acidic residues" evidence="1">
    <location>
        <begin position="761"/>
        <end position="773"/>
    </location>
</feature>
<comment type="caution">
    <text evidence="3">The sequence shown here is derived from an EMBL/GenBank/DDBJ whole genome shotgun (WGS) entry which is preliminary data.</text>
</comment>
<accession>A0ABQ7Z8D6</accession>
<evidence type="ECO:0000259" key="2">
    <source>
        <dbReference type="Pfam" id="PF02826"/>
    </source>
</evidence>